<dbReference type="Proteomes" id="UP001221757">
    <property type="component" value="Unassembled WGS sequence"/>
</dbReference>
<feature type="domain" description="GFO/IDH/MocA-like oxidoreductase" evidence="7">
    <location>
        <begin position="159"/>
        <end position="285"/>
    </location>
</feature>
<dbReference type="InterPro" id="IPR055170">
    <property type="entry name" value="GFO_IDH_MocA-like_dom"/>
</dbReference>
<evidence type="ECO:0000256" key="3">
    <source>
        <dbReference type="ARBA" id="ARBA00038984"/>
    </source>
</evidence>
<evidence type="ECO:0000256" key="4">
    <source>
        <dbReference type="ARBA" id="ARBA00042988"/>
    </source>
</evidence>
<dbReference type="PANTHER" id="PTHR22604">
    <property type="entry name" value="OXIDOREDUCTASES"/>
    <property type="match status" value="1"/>
</dbReference>
<dbReference type="Gene3D" id="3.40.50.720">
    <property type="entry name" value="NAD(P)-binding Rossmann-like Domain"/>
    <property type="match status" value="1"/>
</dbReference>
<dbReference type="GO" id="GO:0047837">
    <property type="term" value="F:D-xylose 1-dehydrogenase (NADP+) activity"/>
    <property type="evidence" value="ECO:0007669"/>
    <property type="project" value="UniProtKB-EC"/>
</dbReference>
<gene>
    <name evidence="8" type="ORF">B0H17DRAFT_1130861</name>
</gene>
<feature type="domain" description="Gfo/Idh/MocA-like oxidoreductase N-terminal" evidence="6">
    <location>
        <begin position="27"/>
        <end position="147"/>
    </location>
</feature>
<dbReference type="InterPro" id="IPR050984">
    <property type="entry name" value="Gfo/Idh/MocA_domain"/>
</dbReference>
<evidence type="ECO:0000313" key="8">
    <source>
        <dbReference type="EMBL" id="KAJ7696447.1"/>
    </source>
</evidence>
<keyword evidence="2" id="KW-0560">Oxidoreductase</keyword>
<evidence type="ECO:0000256" key="2">
    <source>
        <dbReference type="ARBA" id="ARBA00023002"/>
    </source>
</evidence>
<dbReference type="EC" id="1.1.1.179" evidence="3"/>
<dbReference type="Pfam" id="PF01408">
    <property type="entry name" value="GFO_IDH_MocA"/>
    <property type="match status" value="1"/>
</dbReference>
<keyword evidence="9" id="KW-1185">Reference proteome</keyword>
<dbReference type="Gene3D" id="3.30.360.10">
    <property type="entry name" value="Dihydrodipicolinate Reductase, domain 2"/>
    <property type="match status" value="1"/>
</dbReference>
<evidence type="ECO:0000259" key="6">
    <source>
        <dbReference type="Pfam" id="PF01408"/>
    </source>
</evidence>
<evidence type="ECO:0000313" key="9">
    <source>
        <dbReference type="Proteomes" id="UP001221757"/>
    </source>
</evidence>
<proteinExistence type="inferred from homology"/>
<dbReference type="PANTHER" id="PTHR22604:SF105">
    <property type="entry name" value="TRANS-1,2-DIHYDROBENZENE-1,2-DIOL DEHYDROGENASE"/>
    <property type="match status" value="1"/>
</dbReference>
<sequence>MTSLFGLVSRVRTVFNLSVVPLDSNPLKFGILGAAAIAPDALINPAKSHPEVVIYAVAARSQKRAAEFARKHGIEKVFGGPNGYQELLDDPEIDVVYNPLPNGLHYEWTMKALAAGKHVLLEKPAANTADETRQMFEFAESKGLVLLEAFHYRFHPVAQRVKAILDSGELGAVKSTSTMLNVTRGIFGPSNIRFDHSLGGGALMDVGCYTISSMRFFAGAEPTSVESASHVLAVPQVDISSTATFALAGGKTGTVTCTLDLPPALGLVPRIPQLHATIVCERGELRIYNYVLPTLYHSITVAPAGGPARVEKAYTFPALGEAWWTTYRYQLEAFVNKVRGRTPHAWVTKEDSIANMEAIEMVYAKTGLGSRPKSTYVPPATT</sequence>
<dbReference type="AlphaFoldDB" id="A0AAD7DP75"/>
<accession>A0AAD7DP75</accession>
<evidence type="ECO:0000256" key="5">
    <source>
        <dbReference type="ARBA" id="ARBA00049233"/>
    </source>
</evidence>
<dbReference type="GO" id="GO:0000166">
    <property type="term" value="F:nucleotide binding"/>
    <property type="evidence" value="ECO:0007669"/>
    <property type="project" value="InterPro"/>
</dbReference>
<evidence type="ECO:0000256" key="1">
    <source>
        <dbReference type="ARBA" id="ARBA00010928"/>
    </source>
</evidence>
<organism evidence="8 9">
    <name type="scientific">Mycena rosella</name>
    <name type="common">Pink bonnet</name>
    <name type="synonym">Agaricus rosellus</name>
    <dbReference type="NCBI Taxonomy" id="1033263"/>
    <lineage>
        <taxon>Eukaryota</taxon>
        <taxon>Fungi</taxon>
        <taxon>Dikarya</taxon>
        <taxon>Basidiomycota</taxon>
        <taxon>Agaricomycotina</taxon>
        <taxon>Agaricomycetes</taxon>
        <taxon>Agaricomycetidae</taxon>
        <taxon>Agaricales</taxon>
        <taxon>Marasmiineae</taxon>
        <taxon>Mycenaceae</taxon>
        <taxon>Mycena</taxon>
    </lineage>
</organism>
<comment type="catalytic activity">
    <reaction evidence="5">
        <text>D-xylose + NADP(+) = D-xylono-1,5-lactone + NADPH + H(+)</text>
        <dbReference type="Rhea" id="RHEA:22000"/>
        <dbReference type="ChEBI" id="CHEBI:15378"/>
        <dbReference type="ChEBI" id="CHEBI:15867"/>
        <dbReference type="ChEBI" id="CHEBI:53455"/>
        <dbReference type="ChEBI" id="CHEBI:57783"/>
        <dbReference type="ChEBI" id="CHEBI:58349"/>
        <dbReference type="EC" id="1.1.1.179"/>
    </reaction>
</comment>
<comment type="similarity">
    <text evidence="1">Belongs to the Gfo/Idh/MocA family.</text>
</comment>
<reference evidence="8" key="1">
    <citation type="submission" date="2023-03" db="EMBL/GenBank/DDBJ databases">
        <title>Massive genome expansion in bonnet fungi (Mycena s.s.) driven by repeated elements and novel gene families across ecological guilds.</title>
        <authorList>
            <consortium name="Lawrence Berkeley National Laboratory"/>
            <person name="Harder C.B."/>
            <person name="Miyauchi S."/>
            <person name="Viragh M."/>
            <person name="Kuo A."/>
            <person name="Thoen E."/>
            <person name="Andreopoulos B."/>
            <person name="Lu D."/>
            <person name="Skrede I."/>
            <person name="Drula E."/>
            <person name="Henrissat B."/>
            <person name="Morin E."/>
            <person name="Kohler A."/>
            <person name="Barry K."/>
            <person name="LaButti K."/>
            <person name="Morin E."/>
            <person name="Salamov A."/>
            <person name="Lipzen A."/>
            <person name="Mereny Z."/>
            <person name="Hegedus B."/>
            <person name="Baldrian P."/>
            <person name="Stursova M."/>
            <person name="Weitz H."/>
            <person name="Taylor A."/>
            <person name="Grigoriev I.V."/>
            <person name="Nagy L.G."/>
            <person name="Martin F."/>
            <person name="Kauserud H."/>
        </authorList>
    </citation>
    <scope>NUCLEOTIDE SEQUENCE</scope>
    <source>
        <strain evidence="8">CBHHK067</strain>
    </source>
</reference>
<name>A0AAD7DP75_MYCRO</name>
<comment type="caution">
    <text evidence="8">The sequence shown here is derived from an EMBL/GenBank/DDBJ whole genome shotgun (WGS) entry which is preliminary data.</text>
</comment>
<dbReference type="InterPro" id="IPR036291">
    <property type="entry name" value="NAD(P)-bd_dom_sf"/>
</dbReference>
<dbReference type="EMBL" id="JARKIE010000034">
    <property type="protein sequence ID" value="KAJ7696447.1"/>
    <property type="molecule type" value="Genomic_DNA"/>
</dbReference>
<dbReference type="SUPFAM" id="SSF51735">
    <property type="entry name" value="NAD(P)-binding Rossmann-fold domains"/>
    <property type="match status" value="1"/>
</dbReference>
<dbReference type="Pfam" id="PF22725">
    <property type="entry name" value="GFO_IDH_MocA_C3"/>
    <property type="match status" value="1"/>
</dbReference>
<dbReference type="InterPro" id="IPR000683">
    <property type="entry name" value="Gfo/Idh/MocA-like_OxRdtase_N"/>
</dbReference>
<dbReference type="SUPFAM" id="SSF55347">
    <property type="entry name" value="Glyceraldehyde-3-phosphate dehydrogenase-like, C-terminal domain"/>
    <property type="match status" value="1"/>
</dbReference>
<evidence type="ECO:0000259" key="7">
    <source>
        <dbReference type="Pfam" id="PF22725"/>
    </source>
</evidence>
<protein>
    <recommendedName>
        <fullName evidence="3">D-xylose 1-dehydrogenase (NADP(+), D-xylono-1,5-lactone-forming)</fullName>
        <ecNumber evidence="3">1.1.1.179</ecNumber>
    </recommendedName>
    <alternativeName>
        <fullName evidence="4">D-xylose-NADP dehydrogenase</fullName>
    </alternativeName>
</protein>